<dbReference type="PANTHER" id="PTHR42916">
    <property type="entry name" value="2-SUCCINYL-5-ENOLPYRUVYL-6-HYDROXY-3-CYCLOHEXENE-1-CARBOXYLATE SYNTHASE"/>
    <property type="match status" value="1"/>
</dbReference>
<evidence type="ECO:0000313" key="12">
    <source>
        <dbReference type="Proteomes" id="UP000602076"/>
    </source>
</evidence>
<dbReference type="SUPFAM" id="SSF52518">
    <property type="entry name" value="Thiamin diphosphate-binding fold (THDP-binding)"/>
    <property type="match status" value="2"/>
</dbReference>
<dbReference type="EMBL" id="JACXSI010000070">
    <property type="protein sequence ID" value="MBD3110557.1"/>
    <property type="molecule type" value="Genomic_DNA"/>
</dbReference>
<feature type="domain" description="Menaquinone biosynthesis protein MenD middle" evidence="10">
    <location>
        <begin position="223"/>
        <end position="404"/>
    </location>
</feature>
<gene>
    <name evidence="7 11" type="primary">menD</name>
    <name evidence="11" type="ORF">IEO70_19705</name>
</gene>
<comment type="pathway">
    <text evidence="7">Quinol/quinone metabolism; menaquinone biosynthesis.</text>
</comment>
<dbReference type="CDD" id="cd02009">
    <property type="entry name" value="TPP_SHCHC_synthase"/>
    <property type="match status" value="1"/>
</dbReference>
<dbReference type="GO" id="GO:0070204">
    <property type="term" value="F:2-succinyl-5-enolpyruvyl-6-hydroxy-3-cyclohexene-1-carboxylic-acid synthase activity"/>
    <property type="evidence" value="ECO:0007669"/>
    <property type="project" value="UniProtKB-UniRule"/>
</dbReference>
<dbReference type="Pfam" id="PF16582">
    <property type="entry name" value="TPP_enzyme_M_2"/>
    <property type="match status" value="1"/>
</dbReference>
<evidence type="ECO:0000256" key="3">
    <source>
        <dbReference type="ARBA" id="ARBA00022723"/>
    </source>
</evidence>
<name>A0A927HDC8_9BACI</name>
<dbReference type="Gene3D" id="3.40.50.970">
    <property type="match status" value="2"/>
</dbReference>
<keyword evidence="2 7" id="KW-0808">Transferase</keyword>
<dbReference type="InterPro" id="IPR004433">
    <property type="entry name" value="MenaQ_synth_MenD"/>
</dbReference>
<evidence type="ECO:0000256" key="6">
    <source>
        <dbReference type="ARBA" id="ARBA00023211"/>
    </source>
</evidence>
<dbReference type="InterPro" id="IPR029035">
    <property type="entry name" value="DHS-like_NAD/FAD-binding_dom"/>
</dbReference>
<sequence length="586" mass="64766">MNHQEALTAFIAAFIDELSRMGVKHAVISPGSRSTPVSMLLASHPSIETHMNIDERSAAFYSLGLAKATQNPVAMICTSGTAAANYYPAIVEAKLSRVPLIVITADRPHELRDVGAPQTINQIHLYGDHVKWFSEMSVPAGEDSSLAYVRNISRRAVIEAKKKPAGPVHLNMPIREPLIPDMKEDYFHAGSFNQEGQRQLCDIGSIQASEATLAGLASKLEKYQKGLIICGEMHDATFAKEVIQLGKQLKYPILADPLSQVRTSSDSDGIIDCYDSLLKVETVKTQYKPDIVIRFGAMPVSKPLMLFLKACKEAIHIVVDSGSGWREPAGLSVSFIYSEEAWLCEQLTELVSARESNTWDRDWKALNSQAKQILSSLREEADLNEGKVFLELQDVTPDNCQIFVSNSMPIRDCDTFFHTHNSNRKIHCNRGANGIDGVVSSAIGVSATGLPTLLVIGDLSFFHDLNGLLAAKMMDRNITIVVINNDGGGIFSFLPQASEKDHFEDLFGTPHGLDFSHAVKMYGGEFTRVRDWQHFNKAVSDSFEKEGLKVIEVTTNREKNVQLHRELQQNVSQEINLSFDGGKYGN</sequence>
<protein>
    <recommendedName>
        <fullName evidence="7">2-succinyl-5-enolpyruvyl-6-hydroxy-3-cyclohexene-1-carboxylate synthase</fullName>
        <shortName evidence="7">SEPHCHC synthase</shortName>
        <ecNumber evidence="7">2.2.1.9</ecNumber>
    </recommendedName>
    <alternativeName>
        <fullName evidence="7">Menaquinone biosynthesis protein MenD</fullName>
    </alternativeName>
</protein>
<dbReference type="InterPro" id="IPR012001">
    <property type="entry name" value="Thiamin_PyroP_enz_TPP-bd_dom"/>
</dbReference>
<dbReference type="GO" id="GO:0030976">
    <property type="term" value="F:thiamine pyrophosphate binding"/>
    <property type="evidence" value="ECO:0007669"/>
    <property type="project" value="UniProtKB-UniRule"/>
</dbReference>
<proteinExistence type="inferred from homology"/>
<accession>A0A927HDC8</accession>
<dbReference type="RefSeq" id="WP_191000088.1">
    <property type="nucleotide sequence ID" value="NZ_JACXSI010000070.1"/>
</dbReference>
<comment type="pathway">
    <text evidence="7">Quinol/quinone metabolism; 1,4-dihydroxy-2-naphthoate biosynthesis; 1,4-dihydroxy-2-naphthoate from chorismate: step 2/7.</text>
</comment>
<evidence type="ECO:0000259" key="8">
    <source>
        <dbReference type="Pfam" id="PF02775"/>
    </source>
</evidence>
<dbReference type="SUPFAM" id="SSF52467">
    <property type="entry name" value="DHS-like NAD/FAD-binding domain"/>
    <property type="match status" value="1"/>
</dbReference>
<dbReference type="CDD" id="cd07037">
    <property type="entry name" value="TPP_PYR_MenD"/>
    <property type="match status" value="1"/>
</dbReference>
<organism evidence="11 12">
    <name type="scientific">Peribacillus faecalis</name>
    <dbReference type="NCBI Taxonomy" id="2772559"/>
    <lineage>
        <taxon>Bacteria</taxon>
        <taxon>Bacillati</taxon>
        <taxon>Bacillota</taxon>
        <taxon>Bacilli</taxon>
        <taxon>Bacillales</taxon>
        <taxon>Bacillaceae</taxon>
        <taxon>Peribacillus</taxon>
    </lineage>
</organism>
<dbReference type="EC" id="2.2.1.9" evidence="7"/>
<dbReference type="Pfam" id="PF02776">
    <property type="entry name" value="TPP_enzyme_N"/>
    <property type="match status" value="1"/>
</dbReference>
<dbReference type="Pfam" id="PF02775">
    <property type="entry name" value="TPP_enzyme_C"/>
    <property type="match status" value="1"/>
</dbReference>
<dbReference type="AlphaFoldDB" id="A0A927HDC8"/>
<evidence type="ECO:0000256" key="5">
    <source>
        <dbReference type="ARBA" id="ARBA00023052"/>
    </source>
</evidence>
<comment type="function">
    <text evidence="7">Catalyzes the thiamine diphosphate-dependent decarboxylation of 2-oxoglutarate and the subsequent addition of the resulting succinic semialdehyde-thiamine pyrophosphate anion to isochorismate to yield 2-succinyl-5-enolpyruvyl-6-hydroxy-3-cyclohexene-1-carboxylate (SEPHCHC).</text>
</comment>
<dbReference type="InterPro" id="IPR032264">
    <property type="entry name" value="MenD_middle"/>
</dbReference>
<comment type="cofactor">
    <cofactor evidence="7">
        <name>Mg(2+)</name>
        <dbReference type="ChEBI" id="CHEBI:18420"/>
    </cofactor>
    <cofactor evidence="7">
        <name>Mn(2+)</name>
        <dbReference type="ChEBI" id="CHEBI:29035"/>
    </cofactor>
</comment>
<keyword evidence="4 7" id="KW-0460">Magnesium</keyword>
<evidence type="ECO:0000256" key="1">
    <source>
        <dbReference type="ARBA" id="ARBA00022428"/>
    </source>
</evidence>
<keyword evidence="3 7" id="KW-0479">Metal-binding</keyword>
<dbReference type="PANTHER" id="PTHR42916:SF1">
    <property type="entry name" value="PROTEIN PHYLLO, CHLOROPLASTIC"/>
    <property type="match status" value="1"/>
</dbReference>
<dbReference type="GO" id="GO:0009234">
    <property type="term" value="P:menaquinone biosynthetic process"/>
    <property type="evidence" value="ECO:0007669"/>
    <property type="project" value="UniProtKB-UniRule"/>
</dbReference>
<evidence type="ECO:0000256" key="2">
    <source>
        <dbReference type="ARBA" id="ARBA00022679"/>
    </source>
</evidence>
<comment type="subunit">
    <text evidence="7">Homodimer.</text>
</comment>
<dbReference type="GO" id="GO:0030145">
    <property type="term" value="F:manganese ion binding"/>
    <property type="evidence" value="ECO:0007669"/>
    <property type="project" value="UniProtKB-UniRule"/>
</dbReference>
<dbReference type="InterPro" id="IPR011766">
    <property type="entry name" value="TPP_enzyme_TPP-bd"/>
</dbReference>
<dbReference type="HAMAP" id="MF_01659">
    <property type="entry name" value="MenD"/>
    <property type="match status" value="1"/>
</dbReference>
<dbReference type="GO" id="GO:0000287">
    <property type="term" value="F:magnesium ion binding"/>
    <property type="evidence" value="ECO:0007669"/>
    <property type="project" value="UniProtKB-UniRule"/>
</dbReference>
<keyword evidence="12" id="KW-1185">Reference proteome</keyword>
<keyword evidence="5 7" id="KW-0786">Thiamine pyrophosphate</keyword>
<reference evidence="11" key="1">
    <citation type="submission" date="2020-09" db="EMBL/GenBank/DDBJ databases">
        <title>Bacillus faecalis sp. nov., a moderately halophilic bacterium isolated from cow faeces.</title>
        <authorList>
            <person name="Jiang L."/>
            <person name="Lee J."/>
        </authorList>
    </citation>
    <scope>NUCLEOTIDE SEQUENCE</scope>
    <source>
        <strain evidence="11">AGMB 02131</strain>
    </source>
</reference>
<evidence type="ECO:0000256" key="4">
    <source>
        <dbReference type="ARBA" id="ARBA00022842"/>
    </source>
</evidence>
<comment type="catalytic activity">
    <reaction evidence="7">
        <text>isochorismate + 2-oxoglutarate + H(+) = 5-enolpyruvoyl-6-hydroxy-2-succinyl-cyclohex-3-ene-1-carboxylate + CO2</text>
        <dbReference type="Rhea" id="RHEA:25593"/>
        <dbReference type="ChEBI" id="CHEBI:15378"/>
        <dbReference type="ChEBI" id="CHEBI:16526"/>
        <dbReference type="ChEBI" id="CHEBI:16810"/>
        <dbReference type="ChEBI" id="CHEBI:29780"/>
        <dbReference type="ChEBI" id="CHEBI:58818"/>
        <dbReference type="EC" id="2.2.1.9"/>
    </reaction>
</comment>
<keyword evidence="6 7" id="KW-0464">Manganese</keyword>
<evidence type="ECO:0000259" key="9">
    <source>
        <dbReference type="Pfam" id="PF02776"/>
    </source>
</evidence>
<keyword evidence="1 7" id="KW-0474">Menaquinone biosynthesis</keyword>
<dbReference type="InterPro" id="IPR029061">
    <property type="entry name" value="THDP-binding"/>
</dbReference>
<feature type="domain" description="Thiamine pyrophosphate enzyme TPP-binding" evidence="8">
    <location>
        <begin position="423"/>
        <end position="553"/>
    </location>
</feature>
<comment type="caution">
    <text evidence="11">The sequence shown here is derived from an EMBL/GenBank/DDBJ whole genome shotgun (WGS) entry which is preliminary data.</text>
</comment>
<comment type="cofactor">
    <cofactor evidence="7">
        <name>thiamine diphosphate</name>
        <dbReference type="ChEBI" id="CHEBI:58937"/>
    </cofactor>
    <text evidence="7">Binds 1 thiamine pyrophosphate per subunit.</text>
</comment>
<dbReference type="PIRSF" id="PIRSF004983">
    <property type="entry name" value="MenD"/>
    <property type="match status" value="1"/>
</dbReference>
<dbReference type="NCBIfam" id="TIGR00173">
    <property type="entry name" value="menD"/>
    <property type="match status" value="1"/>
</dbReference>
<feature type="domain" description="Thiamine pyrophosphate enzyme N-terminal TPP-binding" evidence="9">
    <location>
        <begin position="12"/>
        <end position="124"/>
    </location>
</feature>
<dbReference type="Proteomes" id="UP000602076">
    <property type="component" value="Unassembled WGS sequence"/>
</dbReference>
<evidence type="ECO:0000313" key="11">
    <source>
        <dbReference type="EMBL" id="MBD3110557.1"/>
    </source>
</evidence>
<evidence type="ECO:0000256" key="7">
    <source>
        <dbReference type="HAMAP-Rule" id="MF_01659"/>
    </source>
</evidence>
<comment type="similarity">
    <text evidence="7">Belongs to the TPP enzyme family. MenD subfamily.</text>
</comment>
<dbReference type="Gene3D" id="3.40.50.1220">
    <property type="entry name" value="TPP-binding domain"/>
    <property type="match status" value="1"/>
</dbReference>
<evidence type="ECO:0000259" key="10">
    <source>
        <dbReference type="Pfam" id="PF16582"/>
    </source>
</evidence>